<dbReference type="Proteomes" id="UP000009102">
    <property type="component" value="Chromosome"/>
</dbReference>
<dbReference type="HOGENOM" id="CLU_1508590_0_0_6"/>
<dbReference type="EMBL" id="CP001801">
    <property type="protein sequence ID" value="ACX95774.1"/>
    <property type="molecule type" value="Genomic_DNA"/>
</dbReference>
<accession>D0KZA1</accession>
<evidence type="ECO:0000313" key="1">
    <source>
        <dbReference type="EMBL" id="ACX95774.1"/>
    </source>
</evidence>
<dbReference type="KEGG" id="hna:Hneap_0932"/>
<protein>
    <submittedName>
        <fullName evidence="1">Uncharacterized protein</fullName>
    </submittedName>
</protein>
<keyword evidence="2" id="KW-1185">Reference proteome</keyword>
<dbReference type="RefSeq" id="WP_012823810.1">
    <property type="nucleotide sequence ID" value="NC_013422.1"/>
</dbReference>
<evidence type="ECO:0000313" key="2">
    <source>
        <dbReference type="Proteomes" id="UP000009102"/>
    </source>
</evidence>
<dbReference type="AlphaFoldDB" id="D0KZA1"/>
<name>D0KZA1_HALNC</name>
<organism evidence="1 2">
    <name type="scientific">Halothiobacillus neapolitanus (strain ATCC 23641 / DSM 15147 / CIP 104769 / NCIMB 8539 / c2)</name>
    <name type="common">Thiobacillus neapolitanus</name>
    <dbReference type="NCBI Taxonomy" id="555778"/>
    <lineage>
        <taxon>Bacteria</taxon>
        <taxon>Pseudomonadati</taxon>
        <taxon>Pseudomonadota</taxon>
        <taxon>Gammaproteobacteria</taxon>
        <taxon>Chromatiales</taxon>
        <taxon>Halothiobacillaceae</taxon>
        <taxon>Halothiobacillus</taxon>
    </lineage>
</organism>
<reference evidence="1 2" key="1">
    <citation type="submission" date="2009-10" db="EMBL/GenBank/DDBJ databases">
        <title>Complete sequence of Halothiobacillus neapolitanus c2.</title>
        <authorList>
            <consortium name="US DOE Joint Genome Institute"/>
            <person name="Lucas S."/>
            <person name="Copeland A."/>
            <person name="Lapidus A."/>
            <person name="Glavina del Rio T."/>
            <person name="Tice H."/>
            <person name="Bruce D."/>
            <person name="Goodwin L."/>
            <person name="Pitluck S."/>
            <person name="Davenport K."/>
            <person name="Brettin T."/>
            <person name="Detter J.C."/>
            <person name="Han C."/>
            <person name="Tapia R."/>
            <person name="Larimer F."/>
            <person name="Land M."/>
            <person name="Hauser L."/>
            <person name="Kyrpides N."/>
            <person name="Mikhailova N."/>
            <person name="Kerfeld C."/>
            <person name="Cannon G."/>
            <person name="Heinhort S."/>
        </authorList>
    </citation>
    <scope>NUCLEOTIDE SEQUENCE [LARGE SCALE GENOMIC DNA]</scope>
    <source>
        <strain evidence="2">ATCC 23641 / c2</strain>
    </source>
</reference>
<sequence>MMRPLDLSQIEIMDQVLEFKGECAANGLRIDQGQAYECLLTDDASRARLARRFHNRNIRIDRSCGEVHFSGGEDDFFDLPAPPVQDPEDGEEKLNEIMMLCPIRHREKIIRVLLEMKRVGGADTITSSAPAVGITRAVFYRILAKVRKWVTRPPTPEGWSGIDCALLSQLELNLGGEE</sequence>
<proteinExistence type="predicted"/>
<gene>
    <name evidence="1" type="ordered locus">Hneap_0932</name>
</gene>